<keyword evidence="4" id="KW-0762">Sugar transport</keyword>
<name>A0A7W9GP95_9ACTN</name>
<evidence type="ECO:0000256" key="3">
    <source>
        <dbReference type="ARBA" id="ARBA00022729"/>
    </source>
</evidence>
<dbReference type="SUPFAM" id="SSF53850">
    <property type="entry name" value="Periplasmic binding protein-like II"/>
    <property type="match status" value="1"/>
</dbReference>
<dbReference type="Pfam" id="PF01547">
    <property type="entry name" value="SBP_bac_1"/>
    <property type="match status" value="1"/>
</dbReference>
<dbReference type="InterPro" id="IPR006059">
    <property type="entry name" value="SBP"/>
</dbReference>
<reference evidence="4 5" key="1">
    <citation type="submission" date="2020-08" db="EMBL/GenBank/DDBJ databases">
        <title>Sequencing the genomes of 1000 actinobacteria strains.</title>
        <authorList>
            <person name="Klenk H.-P."/>
        </authorList>
    </citation>
    <scope>NUCLEOTIDE SEQUENCE [LARGE SCALE GENOMIC DNA]</scope>
    <source>
        <strain evidence="4 5">DSM 102122</strain>
    </source>
</reference>
<dbReference type="PANTHER" id="PTHR43649:SF34">
    <property type="entry name" value="ABC TRANSPORTER PERIPLASMIC-BINDING PROTEIN YCJN-RELATED"/>
    <property type="match status" value="1"/>
</dbReference>
<keyword evidence="5" id="KW-1185">Reference proteome</keyword>
<dbReference type="PANTHER" id="PTHR43649">
    <property type="entry name" value="ARABINOSE-BINDING PROTEIN-RELATED"/>
    <property type="match status" value="1"/>
</dbReference>
<evidence type="ECO:0000313" key="4">
    <source>
        <dbReference type="EMBL" id="MBB5787357.1"/>
    </source>
</evidence>
<dbReference type="Proteomes" id="UP000542813">
    <property type="component" value="Unassembled WGS sequence"/>
</dbReference>
<comment type="similarity">
    <text evidence="1">Belongs to the bacterial solute-binding protein 1 family.</text>
</comment>
<proteinExistence type="inferred from homology"/>
<protein>
    <submittedName>
        <fullName evidence="4">Multiple sugar transport system substrate-binding protein</fullName>
    </submittedName>
</protein>
<accession>A0A7W9GP95</accession>
<dbReference type="RefSeq" id="WP_184821370.1">
    <property type="nucleotide sequence ID" value="NZ_JACHMM010000001.1"/>
</dbReference>
<dbReference type="InterPro" id="IPR050490">
    <property type="entry name" value="Bact_solute-bd_prot1"/>
</dbReference>
<comment type="caution">
    <text evidence="4">The sequence shown here is derived from an EMBL/GenBank/DDBJ whole genome shotgun (WGS) entry which is preliminary data.</text>
</comment>
<keyword evidence="3" id="KW-0732">Signal</keyword>
<evidence type="ECO:0000256" key="1">
    <source>
        <dbReference type="ARBA" id="ARBA00008520"/>
    </source>
</evidence>
<evidence type="ECO:0000256" key="2">
    <source>
        <dbReference type="ARBA" id="ARBA00022448"/>
    </source>
</evidence>
<dbReference type="Gene3D" id="3.40.190.10">
    <property type="entry name" value="Periplasmic binding protein-like II"/>
    <property type="match status" value="1"/>
</dbReference>
<sequence>MTPTEEDGMMWRRPLGTLAVIGLVAAGCSGDDGDSADSEGGGSITFWTVYDTADRIAIMEDVLADFTAESGIEVELVGVSAPDLSQAMVSAAAAGDLPDVVVHGVELAAGWVDEGILDSAAASEMIDALGAGTFNESALDLIRVEDAEGEYATVPSDGWGQMIFYRTDLFEAAGLEEPSTYEAALTAAETLNGQDGVSGFALGSTGGDGFTMQVFEHVALANDCQLVDDEGEVTLDSPECEEAIQFYVDLAQYAPTGAGDVDTTRANYLAGQTAMTSWSPHLLDELAGLFADTPLTCAECANDQQWLVDRTTILPLFQGPSGDEPTQFGLTINLGITASADLEPSKELVRYLLGDGYMGFLSISPEGRFPMRNGSSADDTTYVDGWTDLPVGTGSQQLSVGELYGDEAVQTITEGATGFERWGFPQGQGALVTAMYGDLELTNILRDALDGTITPAEAAAQMDESATQLQSELG</sequence>
<keyword evidence="2" id="KW-0813">Transport</keyword>
<organism evidence="4 5">
    <name type="scientific">Jiangella mangrovi</name>
    <dbReference type="NCBI Taxonomy" id="1524084"/>
    <lineage>
        <taxon>Bacteria</taxon>
        <taxon>Bacillati</taxon>
        <taxon>Actinomycetota</taxon>
        <taxon>Actinomycetes</taxon>
        <taxon>Jiangellales</taxon>
        <taxon>Jiangellaceae</taxon>
        <taxon>Jiangella</taxon>
    </lineage>
</organism>
<dbReference type="EMBL" id="JACHMM010000001">
    <property type="protein sequence ID" value="MBB5787357.1"/>
    <property type="molecule type" value="Genomic_DNA"/>
</dbReference>
<gene>
    <name evidence="4" type="ORF">HD601_001932</name>
</gene>
<evidence type="ECO:0000313" key="5">
    <source>
        <dbReference type="Proteomes" id="UP000542813"/>
    </source>
</evidence>
<dbReference type="AlphaFoldDB" id="A0A7W9GP95"/>